<dbReference type="GO" id="GO:0006508">
    <property type="term" value="P:proteolysis"/>
    <property type="evidence" value="ECO:0007669"/>
    <property type="project" value="InterPro"/>
</dbReference>
<dbReference type="InterPro" id="IPR045051">
    <property type="entry name" value="SBT"/>
</dbReference>
<dbReference type="PANTHER" id="PTHR10795">
    <property type="entry name" value="PROPROTEIN CONVERTASE SUBTILISIN/KEXIN"/>
    <property type="match status" value="1"/>
</dbReference>
<gene>
    <name evidence="3" type="ORF">ZIOFF_020473</name>
</gene>
<sequence>MSKAVWSSGCGIGAGNSVIVLVAIDDTILNRVDVLSLIVLYEDSFGALHAVAKGVMVVYAAGNSVPMPQTVANTTPWVITVTASMINQAFPTLIRLGNSQAFVISTRSLLFPCIVMNPESLNALFI</sequence>
<reference evidence="3 4" key="1">
    <citation type="submission" date="2020-08" db="EMBL/GenBank/DDBJ databases">
        <title>Plant Genome Project.</title>
        <authorList>
            <person name="Zhang R.-G."/>
        </authorList>
    </citation>
    <scope>NUCLEOTIDE SEQUENCE [LARGE SCALE GENOMIC DNA]</scope>
    <source>
        <tissue evidence="3">Rhizome</tissue>
    </source>
</reference>
<keyword evidence="2" id="KW-0732">Signal</keyword>
<dbReference type="GO" id="GO:0004252">
    <property type="term" value="F:serine-type endopeptidase activity"/>
    <property type="evidence" value="ECO:0007669"/>
    <property type="project" value="InterPro"/>
</dbReference>
<evidence type="ECO:0000313" key="4">
    <source>
        <dbReference type="Proteomes" id="UP000734854"/>
    </source>
</evidence>
<keyword evidence="4" id="KW-1185">Reference proteome</keyword>
<accession>A0A8J5H0A4</accession>
<name>A0A8J5H0A4_ZINOF</name>
<protein>
    <submittedName>
        <fullName evidence="3">Uncharacterized protein</fullName>
    </submittedName>
</protein>
<dbReference type="AlphaFoldDB" id="A0A8J5H0A4"/>
<evidence type="ECO:0000313" key="3">
    <source>
        <dbReference type="EMBL" id="KAG6517093.1"/>
    </source>
</evidence>
<dbReference type="Proteomes" id="UP000734854">
    <property type="component" value="Unassembled WGS sequence"/>
</dbReference>
<dbReference type="InterPro" id="IPR036852">
    <property type="entry name" value="Peptidase_S8/S53_dom_sf"/>
</dbReference>
<comment type="caution">
    <text evidence="3">The sequence shown here is derived from an EMBL/GenBank/DDBJ whole genome shotgun (WGS) entry which is preliminary data.</text>
</comment>
<evidence type="ECO:0000256" key="1">
    <source>
        <dbReference type="ARBA" id="ARBA00011073"/>
    </source>
</evidence>
<organism evidence="3 4">
    <name type="scientific">Zingiber officinale</name>
    <name type="common">Ginger</name>
    <name type="synonym">Amomum zingiber</name>
    <dbReference type="NCBI Taxonomy" id="94328"/>
    <lineage>
        <taxon>Eukaryota</taxon>
        <taxon>Viridiplantae</taxon>
        <taxon>Streptophyta</taxon>
        <taxon>Embryophyta</taxon>
        <taxon>Tracheophyta</taxon>
        <taxon>Spermatophyta</taxon>
        <taxon>Magnoliopsida</taxon>
        <taxon>Liliopsida</taxon>
        <taxon>Zingiberales</taxon>
        <taxon>Zingiberaceae</taxon>
        <taxon>Zingiber</taxon>
    </lineage>
</organism>
<dbReference type="Gene3D" id="3.40.50.200">
    <property type="entry name" value="Peptidase S8/S53 domain"/>
    <property type="match status" value="1"/>
</dbReference>
<dbReference type="SUPFAM" id="SSF52743">
    <property type="entry name" value="Subtilisin-like"/>
    <property type="match status" value="1"/>
</dbReference>
<comment type="similarity">
    <text evidence="1">Belongs to the peptidase S8 family.</text>
</comment>
<dbReference type="EMBL" id="JACMSC010000006">
    <property type="protein sequence ID" value="KAG6517093.1"/>
    <property type="molecule type" value="Genomic_DNA"/>
</dbReference>
<evidence type="ECO:0000256" key="2">
    <source>
        <dbReference type="ARBA" id="ARBA00022729"/>
    </source>
</evidence>
<proteinExistence type="inferred from homology"/>